<organism evidence="12">
    <name type="scientific">Pipa carvalhoi</name>
    <name type="common">Carvalho's Surinam toad</name>
    <dbReference type="NCBI Taxonomy" id="191480"/>
    <lineage>
        <taxon>Eukaryota</taxon>
        <taxon>Metazoa</taxon>
        <taxon>Chordata</taxon>
        <taxon>Craniata</taxon>
        <taxon>Vertebrata</taxon>
        <taxon>Euteleostomi</taxon>
        <taxon>Amphibia</taxon>
        <taxon>Batrachia</taxon>
        <taxon>Anura</taxon>
        <taxon>Pipoidea</taxon>
        <taxon>Pipidae</taxon>
        <taxon>Pipinae</taxon>
        <taxon>Pipa</taxon>
    </lineage>
</organism>
<evidence type="ECO:0000256" key="7">
    <source>
        <dbReference type="ARBA" id="ARBA00022852"/>
    </source>
</evidence>
<sequence>CGNDFQCESGRCVKQLLCNGDNDCGDYSDETCDEEEPKPPCRNIDVEPSELVRTSGDGINILGMKTRRNVFDNDYYNGLCDRIRDTKSYVRKPWNVAAFVYQTRADKSFSTETYFQMRTRGPVLTSTFLEDIKSLPTQYEKGEYYSLLEMYGTHYTVSGTLGGKYELVYVLDSATMKSLEITSSDVEDCLNYKAGLNVTGGGVNVNPNLKGQKCKKGGFETETNPQGNSKPVVENIISFVDGGSIEFLTTLKEKLNSKNPQVDVRDYVEWASSLQDNPVVIKPKLSPISTLVPTDIKDAYIKRTNLERAIDDYINENHVCKCQPCQNGGTVIVIDGECI</sequence>
<evidence type="ECO:0000256" key="5">
    <source>
        <dbReference type="ARBA" id="ARBA00022525"/>
    </source>
</evidence>
<accession>G5E3I3</accession>
<dbReference type="SMART" id="SM00457">
    <property type="entry name" value="MACPF"/>
    <property type="match status" value="1"/>
</dbReference>
<dbReference type="PANTHER" id="PTHR45742">
    <property type="entry name" value="COMPLEMENT COMPONENT C6"/>
    <property type="match status" value="1"/>
</dbReference>
<evidence type="ECO:0000256" key="4">
    <source>
        <dbReference type="ARBA" id="ARBA00022452"/>
    </source>
</evidence>
<evidence type="ECO:0000256" key="3">
    <source>
        <dbReference type="ARBA" id="ARBA00009214"/>
    </source>
</evidence>
<dbReference type="CDD" id="cd00112">
    <property type="entry name" value="LDLa"/>
    <property type="match status" value="1"/>
</dbReference>
<keyword evidence="5" id="KW-0964">Secreted</keyword>
<keyword evidence="4" id="KW-1134">Transmembrane beta strand</keyword>
<dbReference type="Pfam" id="PF01823">
    <property type="entry name" value="MACPF"/>
    <property type="match status" value="1"/>
</dbReference>
<feature type="domain" description="MACPF" evidence="11">
    <location>
        <begin position="1"/>
        <end position="321"/>
    </location>
</feature>
<evidence type="ECO:0000256" key="8">
    <source>
        <dbReference type="ARBA" id="ARBA00023136"/>
    </source>
</evidence>
<dbReference type="AlphaFoldDB" id="G5E3I3"/>
<dbReference type="InterPro" id="IPR020864">
    <property type="entry name" value="MACPF"/>
</dbReference>
<evidence type="ECO:0000313" key="12">
    <source>
        <dbReference type="EMBL" id="AEQ17260.1"/>
    </source>
</evidence>
<name>G5E3I3_9PIPI</name>
<dbReference type="InterPro" id="IPR020863">
    <property type="entry name" value="MACPF_CS"/>
</dbReference>
<dbReference type="PROSITE" id="PS50068">
    <property type="entry name" value="LDLRA_2"/>
    <property type="match status" value="1"/>
</dbReference>
<dbReference type="PANTHER" id="PTHR45742:SF3">
    <property type="entry name" value="COMPLEMENT COMPONENT C9"/>
    <property type="match status" value="1"/>
</dbReference>
<dbReference type="SMART" id="SM00192">
    <property type="entry name" value="LDLa"/>
    <property type="match status" value="1"/>
</dbReference>
<feature type="non-terminal residue" evidence="12">
    <location>
        <position position="1"/>
    </location>
</feature>
<evidence type="ECO:0000256" key="1">
    <source>
        <dbReference type="ARBA" id="ARBA00004276"/>
    </source>
</evidence>
<dbReference type="EMBL" id="JP287947">
    <property type="protein sequence ID" value="AEQ17260.1"/>
    <property type="molecule type" value="mRNA"/>
</dbReference>
<comment type="caution">
    <text evidence="10">Lacks conserved residue(s) required for the propagation of feature annotation.</text>
</comment>
<evidence type="ECO:0000256" key="2">
    <source>
        <dbReference type="ARBA" id="ARBA00004613"/>
    </source>
</evidence>
<dbReference type="GO" id="GO:0031640">
    <property type="term" value="P:killing of cells of another organism"/>
    <property type="evidence" value="ECO:0007669"/>
    <property type="project" value="UniProtKB-KW"/>
</dbReference>
<dbReference type="GO" id="GO:0006956">
    <property type="term" value="P:complement activation"/>
    <property type="evidence" value="ECO:0007669"/>
    <property type="project" value="TreeGrafter"/>
</dbReference>
<dbReference type="GO" id="GO:0005579">
    <property type="term" value="C:membrane attack complex"/>
    <property type="evidence" value="ECO:0007669"/>
    <property type="project" value="TreeGrafter"/>
</dbReference>
<evidence type="ECO:0000259" key="11">
    <source>
        <dbReference type="PROSITE" id="PS51412"/>
    </source>
</evidence>
<feature type="non-terminal residue" evidence="12">
    <location>
        <position position="339"/>
    </location>
</feature>
<keyword evidence="9" id="KW-1015">Disulfide bond</keyword>
<dbReference type="PROSITE" id="PS00279">
    <property type="entry name" value="MACPF_1"/>
    <property type="match status" value="1"/>
</dbReference>
<comment type="similarity">
    <text evidence="3">Belongs to the complement C6/C7/C8/C9 family.</text>
</comment>
<keyword evidence="6" id="KW-0812">Transmembrane</keyword>
<dbReference type="GO" id="GO:0005576">
    <property type="term" value="C:extracellular region"/>
    <property type="evidence" value="ECO:0007669"/>
    <property type="project" value="UniProtKB-SubCell"/>
</dbReference>
<proteinExistence type="evidence at transcript level"/>
<dbReference type="Pfam" id="PF00057">
    <property type="entry name" value="Ldl_recept_a"/>
    <property type="match status" value="1"/>
</dbReference>
<comment type="subcellular location">
    <subcellularLocation>
        <location evidence="2">Secreted</location>
    </subcellularLocation>
    <subcellularLocation>
        <location evidence="1">Target cell membrane</location>
        <topology evidence="1">Multi-pass membrane protein</topology>
    </subcellularLocation>
</comment>
<dbReference type="PROSITE" id="PS51412">
    <property type="entry name" value="MACPF_2"/>
    <property type="match status" value="1"/>
</dbReference>
<dbReference type="Gene3D" id="4.10.400.10">
    <property type="entry name" value="Low-density Lipoprotein Receptor"/>
    <property type="match status" value="1"/>
</dbReference>
<evidence type="ECO:0000256" key="10">
    <source>
        <dbReference type="PROSITE-ProRule" id="PRU00124"/>
    </source>
</evidence>
<dbReference type="InterPro" id="IPR036055">
    <property type="entry name" value="LDL_receptor-like_sf"/>
</dbReference>
<protein>
    <submittedName>
        <fullName evidence="12">Putative complement component c9</fullName>
    </submittedName>
</protein>
<reference evidence="12" key="1">
    <citation type="submission" date="2011-09" db="EMBL/GenBank/DDBJ databases">
        <title>The odds of duplicate gene persistence after polyploidization.</title>
        <authorList>
            <person name="Chain F.J.J."/>
            <person name="Evans B.J."/>
            <person name="Dushoff J."/>
        </authorList>
    </citation>
    <scope>NUCLEOTIDE SEQUENCE</scope>
    <source>
        <tissue evidence="12">Liver</tissue>
    </source>
</reference>
<evidence type="ECO:0000256" key="9">
    <source>
        <dbReference type="ARBA" id="ARBA00023157"/>
    </source>
</evidence>
<dbReference type="InterPro" id="IPR002172">
    <property type="entry name" value="LDrepeatLR_classA_rpt"/>
</dbReference>
<evidence type="ECO:0000256" key="6">
    <source>
        <dbReference type="ARBA" id="ARBA00022692"/>
    </source>
</evidence>
<keyword evidence="8" id="KW-0472">Membrane</keyword>
<keyword evidence="7" id="KW-0204">Cytolysis</keyword>